<sequence>MKLTARDAAAYFRKPDPNAAGILIYGSDAMRVALKRQEVIKALVGPDGEEEMRLTRMTGAELRKDPAMLGDAIKAQGFFPGPRVAFVEEAGDSVAKAITPALADWADGDAQIIVTAGQLAARSTLRKLFESHPRAYAAGVYDDPPSRDEIEGHLRDAGVANISRDAMDLIGAYARDMPPGDLRQTIEKLGLFKLGDPTEATVADVEACAPQSNEAGLDDLLNAVAELKAAEIGPVLARLYAQGTQPVALCIAAMRHFRQLHTAASDPGGAASGIGRLKPPIFGPRRDRMVRQASGWGRPKLEEALSAITETDLTLRSASTAPDRALVERMFIRLAMLGRRRGS</sequence>
<dbReference type="InterPro" id="IPR027417">
    <property type="entry name" value="P-loop_NTPase"/>
</dbReference>
<dbReference type="AlphaFoldDB" id="A0A1Y5SDG0"/>
<comment type="similarity">
    <text evidence="6">Belongs to the DNA polymerase HolA subunit family.</text>
</comment>
<keyword evidence="9" id="KW-1185">Reference proteome</keyword>
<evidence type="ECO:0000256" key="4">
    <source>
        <dbReference type="ARBA" id="ARBA00022705"/>
    </source>
</evidence>
<proteinExistence type="inferred from homology"/>
<gene>
    <name evidence="8" type="ORF">PSJ8397_01778</name>
</gene>
<dbReference type="OrthoDB" id="9804983at2"/>
<dbReference type="EMBL" id="FWFT01000002">
    <property type="protein sequence ID" value="SLN35421.1"/>
    <property type="molecule type" value="Genomic_DNA"/>
</dbReference>
<evidence type="ECO:0000313" key="8">
    <source>
        <dbReference type="EMBL" id="SLN35421.1"/>
    </source>
</evidence>
<accession>A0A1Y5SDG0</accession>
<organism evidence="8 9">
    <name type="scientific">Pseudooctadecabacter jejudonensis</name>
    <dbReference type="NCBI Taxonomy" id="1391910"/>
    <lineage>
        <taxon>Bacteria</taxon>
        <taxon>Pseudomonadati</taxon>
        <taxon>Pseudomonadota</taxon>
        <taxon>Alphaproteobacteria</taxon>
        <taxon>Rhodobacterales</taxon>
        <taxon>Paracoccaceae</taxon>
        <taxon>Pseudooctadecabacter</taxon>
    </lineage>
</organism>
<dbReference type="NCBIfam" id="TIGR01128">
    <property type="entry name" value="holA"/>
    <property type="match status" value="1"/>
</dbReference>
<evidence type="ECO:0000256" key="2">
    <source>
        <dbReference type="ARBA" id="ARBA00022679"/>
    </source>
</evidence>
<dbReference type="GO" id="GO:0009360">
    <property type="term" value="C:DNA polymerase III complex"/>
    <property type="evidence" value="ECO:0007669"/>
    <property type="project" value="TreeGrafter"/>
</dbReference>
<keyword evidence="5" id="KW-0239">DNA-directed DNA polymerase</keyword>
<dbReference type="Gene3D" id="3.40.50.300">
    <property type="entry name" value="P-loop containing nucleotide triphosphate hydrolases"/>
    <property type="match status" value="1"/>
</dbReference>
<evidence type="ECO:0000313" key="9">
    <source>
        <dbReference type="Proteomes" id="UP000193623"/>
    </source>
</evidence>
<evidence type="ECO:0000256" key="1">
    <source>
        <dbReference type="ARBA" id="ARBA00012417"/>
    </source>
</evidence>
<evidence type="ECO:0000256" key="7">
    <source>
        <dbReference type="ARBA" id="ARBA00049244"/>
    </source>
</evidence>
<evidence type="ECO:0000256" key="6">
    <source>
        <dbReference type="ARBA" id="ARBA00034754"/>
    </source>
</evidence>
<comment type="catalytic activity">
    <reaction evidence="7">
        <text>DNA(n) + a 2'-deoxyribonucleoside 5'-triphosphate = DNA(n+1) + diphosphate</text>
        <dbReference type="Rhea" id="RHEA:22508"/>
        <dbReference type="Rhea" id="RHEA-COMP:17339"/>
        <dbReference type="Rhea" id="RHEA-COMP:17340"/>
        <dbReference type="ChEBI" id="CHEBI:33019"/>
        <dbReference type="ChEBI" id="CHEBI:61560"/>
        <dbReference type="ChEBI" id="CHEBI:173112"/>
        <dbReference type="EC" id="2.7.7.7"/>
    </reaction>
</comment>
<evidence type="ECO:0000256" key="3">
    <source>
        <dbReference type="ARBA" id="ARBA00022695"/>
    </source>
</evidence>
<protein>
    <recommendedName>
        <fullName evidence="1">DNA-directed DNA polymerase</fullName>
        <ecNumber evidence="1">2.7.7.7</ecNumber>
    </recommendedName>
</protein>
<keyword evidence="3" id="KW-0548">Nucleotidyltransferase</keyword>
<dbReference type="Proteomes" id="UP000193623">
    <property type="component" value="Unassembled WGS sequence"/>
</dbReference>
<dbReference type="GO" id="GO:0003887">
    <property type="term" value="F:DNA-directed DNA polymerase activity"/>
    <property type="evidence" value="ECO:0007669"/>
    <property type="project" value="UniProtKB-KW"/>
</dbReference>
<name>A0A1Y5SDG0_9RHOB</name>
<evidence type="ECO:0000256" key="5">
    <source>
        <dbReference type="ARBA" id="ARBA00022932"/>
    </source>
</evidence>
<keyword evidence="2" id="KW-0808">Transferase</keyword>
<dbReference type="InterPro" id="IPR005790">
    <property type="entry name" value="DNA_polIII_delta"/>
</dbReference>
<dbReference type="PANTHER" id="PTHR34388">
    <property type="entry name" value="DNA POLYMERASE III SUBUNIT DELTA"/>
    <property type="match status" value="1"/>
</dbReference>
<dbReference type="GO" id="GO:0006261">
    <property type="term" value="P:DNA-templated DNA replication"/>
    <property type="evidence" value="ECO:0007669"/>
    <property type="project" value="TreeGrafter"/>
</dbReference>
<dbReference type="InterPro" id="IPR008921">
    <property type="entry name" value="DNA_pol3_clamp-load_cplx_C"/>
</dbReference>
<dbReference type="SUPFAM" id="SSF48019">
    <property type="entry name" value="post-AAA+ oligomerization domain-like"/>
    <property type="match status" value="1"/>
</dbReference>
<dbReference type="GO" id="GO:0003677">
    <property type="term" value="F:DNA binding"/>
    <property type="evidence" value="ECO:0007669"/>
    <property type="project" value="InterPro"/>
</dbReference>
<dbReference type="RefSeq" id="WP_085864176.1">
    <property type="nucleotide sequence ID" value="NZ_FWFT01000002.1"/>
</dbReference>
<dbReference type="Gene3D" id="1.20.272.10">
    <property type="match status" value="1"/>
</dbReference>
<dbReference type="PANTHER" id="PTHR34388:SF1">
    <property type="entry name" value="DNA POLYMERASE III SUBUNIT DELTA"/>
    <property type="match status" value="1"/>
</dbReference>
<dbReference type="EC" id="2.7.7.7" evidence="1"/>
<keyword evidence="4" id="KW-0235">DNA replication</keyword>
<reference evidence="8 9" key="1">
    <citation type="submission" date="2017-03" db="EMBL/GenBank/DDBJ databases">
        <authorList>
            <person name="Afonso C.L."/>
            <person name="Miller P.J."/>
            <person name="Scott M.A."/>
            <person name="Spackman E."/>
            <person name="Goraichik I."/>
            <person name="Dimitrov K.M."/>
            <person name="Suarez D.L."/>
            <person name="Swayne D.E."/>
        </authorList>
    </citation>
    <scope>NUCLEOTIDE SEQUENCE [LARGE SCALE GENOMIC DNA]</scope>
    <source>
        <strain evidence="8 9">CECT 8397</strain>
    </source>
</reference>